<sequence>MRLIGVDVADEFELYDLKVEVVAGEKPFVCSHHVGDSFLVEGENLVFPQGASFSMYALAALLPLLPAKQRPLQEADWMGTDALIACPDPNCGAQFKISRVGKRTLRHGDCTVVPLDSKR</sequence>
<organism evidence="1 2">
    <name type="scientific">Collinsella acetigenes</name>
    <dbReference type="NCBI Taxonomy" id="2713419"/>
    <lineage>
        <taxon>Bacteria</taxon>
        <taxon>Bacillati</taxon>
        <taxon>Actinomycetota</taxon>
        <taxon>Coriobacteriia</taxon>
        <taxon>Coriobacteriales</taxon>
        <taxon>Coriobacteriaceae</taxon>
        <taxon>Collinsella</taxon>
    </lineage>
</organism>
<dbReference type="AlphaFoldDB" id="A0A7X9YHY8"/>
<dbReference type="EMBL" id="JABBCP010000002">
    <property type="protein sequence ID" value="NMF55339.1"/>
    <property type="molecule type" value="Genomic_DNA"/>
</dbReference>
<protein>
    <submittedName>
        <fullName evidence="1">TIGR04076 family protein</fullName>
    </submittedName>
</protein>
<comment type="caution">
    <text evidence="1">The sequence shown here is derived from an EMBL/GenBank/DDBJ whole genome shotgun (WGS) entry which is preliminary data.</text>
</comment>
<name>A0A7X9YHY8_9ACTN</name>
<keyword evidence="2" id="KW-1185">Reference proteome</keyword>
<accession>A0A7X9YHY8</accession>
<dbReference type="InterPro" id="IPR023811">
    <property type="entry name" value="CHP04076"/>
</dbReference>
<reference evidence="1 2" key="1">
    <citation type="submission" date="2020-04" db="EMBL/GenBank/DDBJ databases">
        <title>Collinsella sp. KGMB02528 nov., an anaerobic actinobacterium isolated from human feces.</title>
        <authorList>
            <person name="Han K.-I."/>
            <person name="Eom M.K."/>
            <person name="Kim J.-S."/>
            <person name="Lee K.C."/>
            <person name="Suh M.K."/>
            <person name="Park S.-H."/>
            <person name="Lee J.H."/>
            <person name="Kang S.W."/>
            <person name="Park J.-E."/>
            <person name="Oh B.S."/>
            <person name="Yu S.Y."/>
            <person name="Choi S.-H."/>
            <person name="Lee D.H."/>
            <person name="Yoon H."/>
            <person name="Kim B.-Y."/>
            <person name="Lee J.H."/>
            <person name="Lee J.-S."/>
        </authorList>
    </citation>
    <scope>NUCLEOTIDE SEQUENCE [LARGE SCALE GENOMIC DNA]</scope>
    <source>
        <strain evidence="1 2">KGMB02528</strain>
    </source>
</reference>
<gene>
    <name evidence="1" type="ORF">HF320_03175</name>
</gene>
<dbReference type="NCBIfam" id="TIGR04076">
    <property type="entry name" value="TIGR04076 family protein"/>
    <property type="match status" value="1"/>
</dbReference>
<evidence type="ECO:0000313" key="2">
    <source>
        <dbReference type="Proteomes" id="UP000546970"/>
    </source>
</evidence>
<proteinExistence type="predicted"/>
<dbReference type="Proteomes" id="UP000546970">
    <property type="component" value="Unassembled WGS sequence"/>
</dbReference>
<evidence type="ECO:0000313" key="1">
    <source>
        <dbReference type="EMBL" id="NMF55339.1"/>
    </source>
</evidence>